<proteinExistence type="predicted"/>
<evidence type="ECO:0000313" key="2">
    <source>
        <dbReference type="EMBL" id="MFG3189255.1"/>
    </source>
</evidence>
<feature type="compositionally biased region" description="Pro residues" evidence="1">
    <location>
        <begin position="1"/>
        <end position="10"/>
    </location>
</feature>
<keyword evidence="3" id="KW-1185">Reference proteome</keyword>
<accession>A0ABW7BP09</accession>
<name>A0ABW7BP09_9ACTN</name>
<dbReference type="RefSeq" id="WP_392880834.1">
    <property type="nucleotide sequence ID" value="NZ_JBICZW010000005.1"/>
</dbReference>
<sequence>MPDPTTPTDPPARSGSHGGRHYPNRPDLDRANASFRRTVARVFRDRDPETSAQAAALVLEAVAALDAVTQKANAALEQSAGHRAFMKRQEDALNRSLRALARRGVRVPPEGRP</sequence>
<dbReference type="Proteomes" id="UP001604282">
    <property type="component" value="Unassembled WGS sequence"/>
</dbReference>
<gene>
    <name evidence="2" type="ORF">ACGFYS_09955</name>
</gene>
<evidence type="ECO:0000313" key="3">
    <source>
        <dbReference type="Proteomes" id="UP001604282"/>
    </source>
</evidence>
<feature type="region of interest" description="Disordered" evidence="1">
    <location>
        <begin position="1"/>
        <end position="32"/>
    </location>
</feature>
<evidence type="ECO:0000256" key="1">
    <source>
        <dbReference type="SAM" id="MobiDB-lite"/>
    </source>
</evidence>
<organism evidence="2 3">
    <name type="scientific">Streptomyces omiyaensis</name>
    <dbReference type="NCBI Taxonomy" id="68247"/>
    <lineage>
        <taxon>Bacteria</taxon>
        <taxon>Bacillati</taxon>
        <taxon>Actinomycetota</taxon>
        <taxon>Actinomycetes</taxon>
        <taxon>Kitasatosporales</taxon>
        <taxon>Streptomycetaceae</taxon>
        <taxon>Streptomyces</taxon>
    </lineage>
</organism>
<reference evidence="2 3" key="1">
    <citation type="submission" date="2024-10" db="EMBL/GenBank/DDBJ databases">
        <title>The Natural Products Discovery Center: Release of the First 8490 Sequenced Strains for Exploring Actinobacteria Biosynthetic Diversity.</title>
        <authorList>
            <person name="Kalkreuter E."/>
            <person name="Kautsar S.A."/>
            <person name="Yang D."/>
            <person name="Bader C.D."/>
            <person name="Teijaro C.N."/>
            <person name="Fluegel L."/>
            <person name="Davis C.M."/>
            <person name="Simpson J.R."/>
            <person name="Lauterbach L."/>
            <person name="Steele A.D."/>
            <person name="Gui C."/>
            <person name="Meng S."/>
            <person name="Li G."/>
            <person name="Viehrig K."/>
            <person name="Ye F."/>
            <person name="Su P."/>
            <person name="Kiefer A.F."/>
            <person name="Nichols A."/>
            <person name="Cepeda A.J."/>
            <person name="Yan W."/>
            <person name="Fan B."/>
            <person name="Jiang Y."/>
            <person name="Adhikari A."/>
            <person name="Zheng C.-J."/>
            <person name="Schuster L."/>
            <person name="Cowan T.M."/>
            <person name="Smanski M.J."/>
            <person name="Chevrette M.G."/>
            <person name="De Carvalho L.P.S."/>
            <person name="Shen B."/>
        </authorList>
    </citation>
    <scope>NUCLEOTIDE SEQUENCE [LARGE SCALE GENOMIC DNA]</scope>
    <source>
        <strain evidence="2 3">NPDC048229</strain>
    </source>
</reference>
<protein>
    <submittedName>
        <fullName evidence="2">Uncharacterized protein</fullName>
    </submittedName>
</protein>
<dbReference type="EMBL" id="JBICZW010000005">
    <property type="protein sequence ID" value="MFG3189255.1"/>
    <property type="molecule type" value="Genomic_DNA"/>
</dbReference>
<comment type="caution">
    <text evidence="2">The sequence shown here is derived from an EMBL/GenBank/DDBJ whole genome shotgun (WGS) entry which is preliminary data.</text>
</comment>